<feature type="transmembrane region" description="Helical" evidence="1">
    <location>
        <begin position="142"/>
        <end position="166"/>
    </location>
</feature>
<dbReference type="RefSeq" id="WP_096873416.1">
    <property type="nucleotide sequence ID" value="NZ_CP010769.1"/>
</dbReference>
<evidence type="ECO:0000313" key="2">
    <source>
        <dbReference type="EMBL" id="ATG45565.1"/>
    </source>
</evidence>
<dbReference type="PANTHER" id="PTHR43471:SF1">
    <property type="entry name" value="ABC TRANSPORTER PERMEASE PROTEIN NOSY-RELATED"/>
    <property type="match status" value="1"/>
</dbReference>
<feature type="transmembrane region" description="Helical" evidence="1">
    <location>
        <begin position="178"/>
        <end position="198"/>
    </location>
</feature>
<organism evidence="2 3">
    <name type="scientific">Phaeobacter piscinae</name>
    <dbReference type="NCBI Taxonomy" id="1580596"/>
    <lineage>
        <taxon>Bacteria</taxon>
        <taxon>Pseudomonadati</taxon>
        <taxon>Pseudomonadota</taxon>
        <taxon>Alphaproteobacteria</taxon>
        <taxon>Rhodobacterales</taxon>
        <taxon>Roseobacteraceae</taxon>
        <taxon>Phaeobacter</taxon>
    </lineage>
</organism>
<gene>
    <name evidence="2" type="ORF">PhaeoP13_03683</name>
</gene>
<feature type="transmembrane region" description="Helical" evidence="1">
    <location>
        <begin position="106"/>
        <end position="130"/>
    </location>
</feature>
<evidence type="ECO:0000256" key="1">
    <source>
        <dbReference type="SAM" id="Phobius"/>
    </source>
</evidence>
<geneLocation type="plasmid" evidence="3">
    <name>pp13_b</name>
</geneLocation>
<dbReference type="GO" id="GO:0005886">
    <property type="term" value="C:plasma membrane"/>
    <property type="evidence" value="ECO:0007669"/>
    <property type="project" value="UniProtKB-SubCell"/>
</dbReference>
<keyword evidence="1" id="KW-1133">Transmembrane helix</keyword>
<dbReference type="Pfam" id="PF12679">
    <property type="entry name" value="ABC2_membrane_2"/>
    <property type="match status" value="1"/>
</dbReference>
<protein>
    <submittedName>
        <fullName evidence="2">Gliding motility-associated ABC transporter permease protein GldF</fullName>
    </submittedName>
</protein>
<feature type="transmembrane region" description="Helical" evidence="1">
    <location>
        <begin position="247"/>
        <end position="269"/>
    </location>
</feature>
<reference evidence="2 3" key="1">
    <citation type="journal article" date="2017" name="Front. Microbiol.">
        <title>Phaeobacter piscinae sp. nov., a species of the Roseobacter group and potential aquaculture probiont.</title>
        <authorList>
            <person name="Sonnenschein E.C."/>
            <person name="Phippen C.B.W."/>
            <person name="Nielsen K.F."/>
            <person name="Mateiu R.V."/>
            <person name="Melchiorsen J."/>
            <person name="Gram L."/>
            <person name="Overmann J."/>
            <person name="Freese H.M."/>
        </authorList>
    </citation>
    <scope>NUCLEOTIDE SEQUENCE [LARGE SCALE GENOMIC DNA]</scope>
    <source>
        <strain evidence="2 3">P13</strain>
    </source>
</reference>
<dbReference type="PANTHER" id="PTHR43471">
    <property type="entry name" value="ABC TRANSPORTER PERMEASE"/>
    <property type="match status" value="1"/>
</dbReference>
<dbReference type="GO" id="GO:0140359">
    <property type="term" value="F:ABC-type transporter activity"/>
    <property type="evidence" value="ECO:0007669"/>
    <property type="project" value="InterPro"/>
</dbReference>
<dbReference type="AlphaFoldDB" id="A0AAN1GV56"/>
<dbReference type="EMBL" id="CP010769">
    <property type="protein sequence ID" value="ATG45565.1"/>
    <property type="molecule type" value="Genomic_DNA"/>
</dbReference>
<keyword evidence="1" id="KW-0472">Membrane</keyword>
<evidence type="ECO:0000313" key="3">
    <source>
        <dbReference type="Proteomes" id="UP000218606"/>
    </source>
</evidence>
<keyword evidence="1" id="KW-0812">Transmembrane</keyword>
<name>A0AAN1GV56_9RHOB</name>
<sequence length="274" mass="27975">MITRILAIAVSEAHIARRNRWVLISVGLMVIFSLVLSAVGASPSGGLGADRLSVTVASLTSLSVYLVPLVALLMSFDAVAGEIERGTLPLLLTYPIARWEILAGKLIAHCAILIVALIAGYGTAAAVALVNDPNAASGLGALWRLTWTSALFGATFLGVGYGLSALARRASGAAGMAIGLWLGLVVLYDLVLLAAVVADDGGTFTTQVFPVALLANPADAFRLFNLAASEATAAASGIGGAAASISLVQALVSVLIWPVIAFGLAIQAFRKVVP</sequence>
<keyword evidence="2" id="KW-0614">Plasmid</keyword>
<accession>A0AAN1GV56</accession>
<feature type="transmembrane region" description="Helical" evidence="1">
    <location>
        <begin position="21"/>
        <end position="40"/>
    </location>
</feature>
<proteinExistence type="predicted"/>
<dbReference type="Proteomes" id="UP000218606">
    <property type="component" value="Plasmid pP13_b"/>
</dbReference>
<feature type="transmembrane region" description="Helical" evidence="1">
    <location>
        <begin position="52"/>
        <end position="76"/>
    </location>
</feature>